<dbReference type="PANTHER" id="PTHR48475:SF2">
    <property type="entry name" value="RIBONUCLEASE H"/>
    <property type="match status" value="1"/>
</dbReference>
<evidence type="ECO:0000256" key="2">
    <source>
        <dbReference type="SAM" id="Coils"/>
    </source>
</evidence>
<sequence>MAISHQVSGGSASSAPGGLNPCEEIPDEETSTEVHLTMSELDCLLETAAERGARRIRQQEARTRGRWIPPLSPSAPASGGMHARSEPRRLRAEAKQTFSRGERPIGSHRNGTYRPFPGMDNNNQQFINMVTELKREVQALNRDRDGTAEEDEMGSPFAPHILAPEIPVSMRLSNPVVYTGDRNARDPRDHINQFLAVMDILSTPDHALCWIFRSTLTGRAQAWFSQLPRGSIRSFDELRELFVRQFACNRRYPKTIGHLMTMVEAEGESLREYMRRFANTVIDVRHVGPHILSEFVAQGTRSVEFANSLVGRPARSLEELMHRAERYMLQEDTRLAKLGIQGHEDRSRNRRGDNTHGRQDMVRRYLEPLPLTPLKISNTEVMNIMGGNQDLRCPPQARNFEAMRHTGKWCLFHRSWGHRTENYDQLKIEIERLLKLGYLRRFIKRMEVYPRNERPGERREESRPREQAQEHCKGGEFDRHSPPHDDPIIIQATIHGAKVSRVLIDTGSSVDVMFLPTFLALGLKIEQIVPETTPLVGFDGSTSETLGSIPLLMSWGRGHLRRTKEIRFWIINALAKTYNVICGRPSLCLFEAVPSVLHLKVKFPANNGIGEVKGNQARARECRLNTMAAIEEGGDINEKNPCEPRRIDTGKFCPAERLKMVEHYIDVRPDAKPVQQKRHKMGPERNKVIKSEIQRLIGLNQIREVQYPEWLANVVLVPKSGGRWRMFIDFTDLNDACPKDCFPLPSIDQLVDSTAGCALLSTMDGNQGYNQIPMAERDQEKTSFITDFGTYCYLVMPFGLKNAGTTYQRLMNAMFSPMIGDNLEVYVDDIVAKCKEASQHNADLIEAFQIMEKFGLKVNLRKCSFGIQGGKFLGFLVTQRGIKVNPEKSKAILDMPPPQTIRDVQRLTGRMASLIRFISKAAEKGLPFFKVLHNVKNFQWSDECQKAFDDLKGYLLCPPPLVKPQQGERLYVYLAVRKEVVSAVLARAEGRDHLPIYYTSRTLKDAKTRYSLIEKFAFALVTTAQKLRSYFLTHPITILTKHPLRAILSHPQESGRMVKWAVELGEYDIHYAPRPAIKPQVLADFMIETNEAPAEEPTADLWKAYVDGSSSSGSGGAGINFKLLREDKPEEVLSFAVKIGFLVSNNEAEYEALLIGMRLAKEKKITRVHFHNDSQLIPRAENEEADTLSRTAAGMHPIDTRQVTFLTVSSSEKGRIALEALNIDKGKGKSWMAEIVAYLQNPEKYEDGGGIGKRAARFFLKEGLLYKKGFSQPYQWCLDEDEAMEVMREIHGGSCGNHSGGRSLGQKILRQGFVVPRILVSDNGIQFTSDQLSKWCDHWKIQHRFTSVGYPQSNGQVEVTNRTLIQGLKARLMTYQGKWVEEIPSLLWAYRTTARASTVETPFSLAYGHEAVILAEISTSSCRIQEYNEGRNKEHVILELDLLEEHRRQAALRSG</sequence>
<reference evidence="6" key="1">
    <citation type="journal article" date="2002" name="Plant Mol. Biol.">
        <title>An F-box gene linked to the self-incompatibility (S) locus of Antirrhinum is expressed specifically in pollen and tapetum.</title>
        <authorList>
            <person name="Lai Z."/>
            <person name="Ma W."/>
            <person name="Han B."/>
            <person name="Liang L."/>
            <person name="Zhang Y."/>
            <person name="Hong G."/>
            <person name="Xue Y."/>
        </authorList>
    </citation>
    <scope>NUCLEOTIDE SEQUENCE</scope>
    <source>
        <tissue evidence="6">Leaf</tissue>
    </source>
</reference>
<feature type="region of interest" description="Disordered" evidence="3">
    <location>
        <begin position="55"/>
        <end position="118"/>
    </location>
</feature>
<feature type="domain" description="Reverse transcriptase" evidence="4">
    <location>
        <begin position="698"/>
        <end position="877"/>
    </location>
</feature>
<dbReference type="InterPro" id="IPR036397">
    <property type="entry name" value="RNaseH_sf"/>
</dbReference>
<dbReference type="Pfam" id="PF17919">
    <property type="entry name" value="RT_RNaseH_2"/>
    <property type="match status" value="1"/>
</dbReference>
<dbReference type="InterPro" id="IPR021109">
    <property type="entry name" value="Peptidase_aspartic_dom_sf"/>
</dbReference>
<protein>
    <submittedName>
        <fullName evidence="6">Uncharacterized protein</fullName>
    </submittedName>
</protein>
<dbReference type="PROSITE" id="PS50878">
    <property type="entry name" value="RT_POL"/>
    <property type="match status" value="1"/>
</dbReference>
<dbReference type="SUPFAM" id="SSF53098">
    <property type="entry name" value="Ribonuclease H-like"/>
    <property type="match status" value="2"/>
</dbReference>
<dbReference type="InterPro" id="IPR000477">
    <property type="entry name" value="RT_dom"/>
</dbReference>
<dbReference type="InterPro" id="IPR005162">
    <property type="entry name" value="Retrotrans_gag_dom"/>
</dbReference>
<feature type="compositionally biased region" description="Basic and acidic residues" evidence="3">
    <location>
        <begin position="83"/>
        <end position="105"/>
    </location>
</feature>
<dbReference type="InterPro" id="IPR012337">
    <property type="entry name" value="RNaseH-like_sf"/>
</dbReference>
<dbReference type="SUPFAM" id="SSF56672">
    <property type="entry name" value="DNA/RNA polymerases"/>
    <property type="match status" value="1"/>
</dbReference>
<evidence type="ECO:0000313" key="6">
    <source>
        <dbReference type="EMBL" id="CAC33017.1"/>
    </source>
</evidence>
<dbReference type="Gene3D" id="2.40.70.10">
    <property type="entry name" value="Acid Proteases"/>
    <property type="match status" value="1"/>
</dbReference>
<dbReference type="GO" id="GO:0006310">
    <property type="term" value="P:DNA recombination"/>
    <property type="evidence" value="ECO:0007669"/>
    <property type="project" value="UniProtKB-KW"/>
</dbReference>
<evidence type="ECO:0000259" key="4">
    <source>
        <dbReference type="PROSITE" id="PS50878"/>
    </source>
</evidence>
<dbReference type="PROSITE" id="PS50994">
    <property type="entry name" value="INTEGRASE"/>
    <property type="match status" value="1"/>
</dbReference>
<dbReference type="EMBL" id="AJ300474">
    <property type="protein sequence ID" value="CAC33017.1"/>
    <property type="molecule type" value="Genomic_DNA"/>
</dbReference>
<dbReference type="CDD" id="cd01647">
    <property type="entry name" value="RT_LTR"/>
    <property type="match status" value="1"/>
</dbReference>
<dbReference type="Gene3D" id="3.30.70.270">
    <property type="match status" value="2"/>
</dbReference>
<feature type="coiled-coil region" evidence="2">
    <location>
        <begin position="123"/>
        <end position="150"/>
    </location>
</feature>
<keyword evidence="2" id="KW-0175">Coiled coil</keyword>
<dbReference type="Pfam" id="PF13456">
    <property type="entry name" value="RVT_3"/>
    <property type="match status" value="1"/>
</dbReference>
<proteinExistence type="predicted"/>
<dbReference type="Pfam" id="PF00078">
    <property type="entry name" value="RVT_1"/>
    <property type="match status" value="1"/>
</dbReference>
<dbReference type="CDD" id="cd00303">
    <property type="entry name" value="retropepsin_like"/>
    <property type="match status" value="1"/>
</dbReference>
<feature type="domain" description="Integrase catalytic" evidence="5">
    <location>
        <begin position="1315"/>
        <end position="1410"/>
    </location>
</feature>
<dbReference type="InterPro" id="IPR043128">
    <property type="entry name" value="Rev_trsase/Diguanyl_cyclase"/>
</dbReference>
<dbReference type="PANTHER" id="PTHR48475">
    <property type="entry name" value="RIBONUCLEASE H"/>
    <property type="match status" value="1"/>
</dbReference>
<dbReference type="GO" id="GO:0004523">
    <property type="term" value="F:RNA-DNA hybrid ribonuclease activity"/>
    <property type="evidence" value="ECO:0007669"/>
    <property type="project" value="InterPro"/>
</dbReference>
<evidence type="ECO:0000256" key="1">
    <source>
        <dbReference type="ARBA" id="ARBA00023172"/>
    </source>
</evidence>
<dbReference type="GO" id="GO:0015074">
    <property type="term" value="P:DNA integration"/>
    <property type="evidence" value="ECO:0007669"/>
    <property type="project" value="InterPro"/>
</dbReference>
<dbReference type="Pfam" id="PF03732">
    <property type="entry name" value="Retrotrans_gag"/>
    <property type="match status" value="1"/>
</dbReference>
<feature type="region of interest" description="Disordered" evidence="3">
    <location>
        <begin position="1"/>
        <end position="34"/>
    </location>
</feature>
<keyword evidence="1" id="KW-0233">DNA recombination</keyword>
<feature type="region of interest" description="Disordered" evidence="3">
    <location>
        <begin position="451"/>
        <end position="483"/>
    </location>
</feature>
<dbReference type="InterPro" id="IPR041577">
    <property type="entry name" value="RT_RNaseH_2"/>
</dbReference>
<feature type="compositionally biased region" description="Low complexity" evidence="3">
    <location>
        <begin position="8"/>
        <end position="18"/>
    </location>
</feature>
<dbReference type="GO" id="GO:0003676">
    <property type="term" value="F:nucleic acid binding"/>
    <property type="evidence" value="ECO:0007669"/>
    <property type="project" value="InterPro"/>
</dbReference>
<name>Q9AXC3_ANTHI</name>
<evidence type="ECO:0000256" key="3">
    <source>
        <dbReference type="SAM" id="MobiDB-lite"/>
    </source>
</evidence>
<dbReference type="Gene3D" id="3.10.10.10">
    <property type="entry name" value="HIV Type 1 Reverse Transcriptase, subunit A, domain 1"/>
    <property type="match status" value="1"/>
</dbReference>
<dbReference type="InterPro" id="IPR001584">
    <property type="entry name" value="Integrase_cat-core"/>
</dbReference>
<dbReference type="InterPro" id="IPR002156">
    <property type="entry name" value="RNaseH_domain"/>
</dbReference>
<organism evidence="6">
    <name type="scientific">Antirrhinum hispanicum</name>
    <name type="common">Snapdragon</name>
    <name type="synonym">Antirrhinum glutinosum</name>
    <dbReference type="NCBI Taxonomy" id="49039"/>
    <lineage>
        <taxon>Eukaryota</taxon>
        <taxon>Viridiplantae</taxon>
        <taxon>Streptophyta</taxon>
        <taxon>Embryophyta</taxon>
        <taxon>Tracheophyta</taxon>
        <taxon>Spermatophyta</taxon>
        <taxon>Magnoliopsida</taxon>
        <taxon>eudicotyledons</taxon>
        <taxon>Gunneridae</taxon>
        <taxon>Pentapetalae</taxon>
        <taxon>asterids</taxon>
        <taxon>lamiids</taxon>
        <taxon>Lamiales</taxon>
        <taxon>Plantaginaceae</taxon>
        <taxon>Antirrhineae</taxon>
        <taxon>Antirrhinum</taxon>
    </lineage>
</organism>
<evidence type="ECO:0000259" key="5">
    <source>
        <dbReference type="PROSITE" id="PS50994"/>
    </source>
</evidence>
<dbReference type="Gene3D" id="3.30.420.10">
    <property type="entry name" value="Ribonuclease H-like superfamily/Ribonuclease H"/>
    <property type="match status" value="2"/>
</dbReference>
<dbReference type="InterPro" id="IPR043502">
    <property type="entry name" value="DNA/RNA_pol_sf"/>
</dbReference>
<accession>Q9AXC3</accession>